<evidence type="ECO:0000313" key="2">
    <source>
        <dbReference type="EMBL" id="OJD11365.1"/>
    </source>
</evidence>
<reference evidence="2 3" key="1">
    <citation type="submission" date="2015-08" db="EMBL/GenBank/DDBJ databases">
        <title>Emmonsia species relationships and genome sequence.</title>
        <authorList>
            <person name="Cuomo C.A."/>
            <person name="Schwartz I.S."/>
            <person name="Kenyon C."/>
            <person name="De Hoog G.S."/>
            <person name="Govender N.P."/>
            <person name="Botha A."/>
            <person name="Moreno L."/>
            <person name="De Vries M."/>
            <person name="Munoz J.F."/>
            <person name="Stielow J.B."/>
        </authorList>
    </citation>
    <scope>NUCLEOTIDE SEQUENCE [LARGE SCALE GENOMIC DNA]</scope>
    <source>
        <strain evidence="2 3">EI222</strain>
    </source>
</reference>
<sequence>MEKEYLREIEAFSTVATTEELRKRGHGRGRGRGRERGRERMDPVRWIEQSGRYSLRSLRR</sequence>
<protein>
    <submittedName>
        <fullName evidence="2">Uncharacterized protein</fullName>
    </submittedName>
</protein>
<dbReference type="EMBL" id="LGTZ01002754">
    <property type="protein sequence ID" value="OJD11365.1"/>
    <property type="molecule type" value="Genomic_DNA"/>
</dbReference>
<feature type="non-terminal residue" evidence="2">
    <location>
        <position position="60"/>
    </location>
</feature>
<comment type="caution">
    <text evidence="2">The sequence shown here is derived from an EMBL/GenBank/DDBJ whole genome shotgun (WGS) entry which is preliminary data.</text>
</comment>
<name>A0A1J9Q863_9EURO</name>
<dbReference type="Proteomes" id="UP000242791">
    <property type="component" value="Unassembled WGS sequence"/>
</dbReference>
<accession>A0A1J9Q863</accession>
<dbReference type="VEuPathDB" id="FungiDB:ACJ73_09554"/>
<dbReference type="AlphaFoldDB" id="A0A1J9Q863"/>
<feature type="region of interest" description="Disordered" evidence="1">
    <location>
        <begin position="18"/>
        <end position="43"/>
    </location>
</feature>
<feature type="compositionally biased region" description="Basic and acidic residues" evidence="1">
    <location>
        <begin position="32"/>
        <end position="43"/>
    </location>
</feature>
<gene>
    <name evidence="2" type="ORF">ACJ73_09554</name>
</gene>
<organism evidence="2 3">
    <name type="scientific">Blastomyces percursus</name>
    <dbReference type="NCBI Taxonomy" id="1658174"/>
    <lineage>
        <taxon>Eukaryota</taxon>
        <taxon>Fungi</taxon>
        <taxon>Dikarya</taxon>
        <taxon>Ascomycota</taxon>
        <taxon>Pezizomycotina</taxon>
        <taxon>Eurotiomycetes</taxon>
        <taxon>Eurotiomycetidae</taxon>
        <taxon>Onygenales</taxon>
        <taxon>Ajellomycetaceae</taxon>
        <taxon>Blastomyces</taxon>
    </lineage>
</organism>
<proteinExistence type="predicted"/>
<evidence type="ECO:0000313" key="3">
    <source>
        <dbReference type="Proteomes" id="UP000242791"/>
    </source>
</evidence>
<evidence type="ECO:0000256" key="1">
    <source>
        <dbReference type="SAM" id="MobiDB-lite"/>
    </source>
</evidence>
<keyword evidence="3" id="KW-1185">Reference proteome</keyword>